<comment type="similarity">
    <text evidence="2">Belongs to the tetraspanin (TM4SF) family.</text>
</comment>
<comment type="subcellular location">
    <subcellularLocation>
        <location evidence="1">Membrane</location>
        <topology evidence="1">Multi-pass membrane protein</topology>
    </subcellularLocation>
</comment>
<protein>
    <recommendedName>
        <fullName evidence="9">Tetraspanin</fullName>
    </recommendedName>
</protein>
<keyword evidence="3 6" id="KW-0812">Transmembrane</keyword>
<keyword evidence="5 6" id="KW-0472">Membrane</keyword>
<evidence type="ECO:0000256" key="1">
    <source>
        <dbReference type="ARBA" id="ARBA00004141"/>
    </source>
</evidence>
<dbReference type="GO" id="GO:0016020">
    <property type="term" value="C:membrane"/>
    <property type="evidence" value="ECO:0007669"/>
    <property type="project" value="UniProtKB-SubCell"/>
</dbReference>
<proteinExistence type="inferred from homology"/>
<dbReference type="GO" id="GO:0009734">
    <property type="term" value="P:auxin-activated signaling pathway"/>
    <property type="evidence" value="ECO:0007669"/>
    <property type="project" value="InterPro"/>
</dbReference>
<evidence type="ECO:0000256" key="5">
    <source>
        <dbReference type="ARBA" id="ARBA00023136"/>
    </source>
</evidence>
<dbReference type="PANTHER" id="PTHR32191">
    <property type="entry name" value="TETRASPANIN-8-RELATED"/>
    <property type="match status" value="1"/>
</dbReference>
<sequence length="254" mass="27639">MASTRCSNAVFAAFNIVTLLLGAAVLAAGIYYGSHGECERFLRAPALAGACCRGATPLLWLYLALTGLLIAAAVCLGVFALVVTNAGAGRAVSGRGFKEYRLGDYSTWLRRRVEDGGHWARIRSCLVDAGFCGRLGKNRTVDEFVNSNLSPVQSGCCKPPTECNFTYQNETYWIKPPGSRNYTDPDCNSWSNEQSELCYDCQSCKAGVLGNLRSSWKKIAFVNAAFVALLVIVYSLGCCALRNNRRHKYSLVGK</sequence>
<feature type="transmembrane region" description="Helical" evidence="6">
    <location>
        <begin position="219"/>
        <end position="237"/>
    </location>
</feature>
<keyword evidence="4 6" id="KW-1133">Transmembrane helix</keyword>
<evidence type="ECO:0000313" key="7">
    <source>
        <dbReference type="EnsemblPlants" id="LPERR08G07120.1"/>
    </source>
</evidence>
<accession>A0A0D9X5Y6</accession>
<evidence type="ECO:0000313" key="8">
    <source>
        <dbReference type="Proteomes" id="UP000032180"/>
    </source>
</evidence>
<reference evidence="7" key="3">
    <citation type="submission" date="2015-04" db="UniProtKB">
        <authorList>
            <consortium name="EnsemblPlants"/>
        </authorList>
    </citation>
    <scope>IDENTIFICATION</scope>
</reference>
<reference evidence="8" key="2">
    <citation type="submission" date="2013-12" db="EMBL/GenBank/DDBJ databases">
        <authorList>
            <person name="Yu Y."/>
            <person name="Lee S."/>
            <person name="de Baynast K."/>
            <person name="Wissotski M."/>
            <person name="Liu L."/>
            <person name="Talag J."/>
            <person name="Goicoechea J."/>
            <person name="Angelova A."/>
            <person name="Jetty R."/>
            <person name="Kudrna D."/>
            <person name="Golser W."/>
            <person name="Rivera L."/>
            <person name="Zhang J."/>
            <person name="Wing R."/>
        </authorList>
    </citation>
    <scope>NUCLEOTIDE SEQUENCE</scope>
</reference>
<evidence type="ECO:0000256" key="4">
    <source>
        <dbReference type="ARBA" id="ARBA00022989"/>
    </source>
</evidence>
<dbReference type="STRING" id="77586.A0A0D9X5Y6"/>
<evidence type="ECO:0000256" key="6">
    <source>
        <dbReference type="SAM" id="Phobius"/>
    </source>
</evidence>
<dbReference type="InterPro" id="IPR018499">
    <property type="entry name" value="Tetraspanin/Peripherin"/>
</dbReference>
<evidence type="ECO:0000256" key="2">
    <source>
        <dbReference type="ARBA" id="ARBA00006840"/>
    </source>
</evidence>
<reference evidence="7 8" key="1">
    <citation type="submission" date="2012-08" db="EMBL/GenBank/DDBJ databases">
        <title>Oryza genome evolution.</title>
        <authorList>
            <person name="Wing R.A."/>
        </authorList>
    </citation>
    <scope>NUCLEOTIDE SEQUENCE</scope>
</reference>
<evidence type="ECO:0008006" key="9">
    <source>
        <dbReference type="Google" id="ProtNLM"/>
    </source>
</evidence>
<keyword evidence="8" id="KW-1185">Reference proteome</keyword>
<dbReference type="InterPro" id="IPR044991">
    <property type="entry name" value="TET_plant"/>
</dbReference>
<dbReference type="Pfam" id="PF00335">
    <property type="entry name" value="Tetraspanin"/>
    <property type="match status" value="1"/>
</dbReference>
<dbReference type="Gramene" id="LPERR08G07120.1">
    <property type="protein sequence ID" value="LPERR08G07120.1"/>
    <property type="gene ID" value="LPERR08G07120"/>
</dbReference>
<dbReference type="Proteomes" id="UP000032180">
    <property type="component" value="Chromosome 8"/>
</dbReference>
<organism evidence="7 8">
    <name type="scientific">Leersia perrieri</name>
    <dbReference type="NCBI Taxonomy" id="77586"/>
    <lineage>
        <taxon>Eukaryota</taxon>
        <taxon>Viridiplantae</taxon>
        <taxon>Streptophyta</taxon>
        <taxon>Embryophyta</taxon>
        <taxon>Tracheophyta</taxon>
        <taxon>Spermatophyta</taxon>
        <taxon>Magnoliopsida</taxon>
        <taxon>Liliopsida</taxon>
        <taxon>Poales</taxon>
        <taxon>Poaceae</taxon>
        <taxon>BOP clade</taxon>
        <taxon>Oryzoideae</taxon>
        <taxon>Oryzeae</taxon>
        <taxon>Oryzinae</taxon>
        <taxon>Leersia</taxon>
    </lineage>
</organism>
<dbReference type="eggNOG" id="ENOG502QQQH">
    <property type="taxonomic scope" value="Eukaryota"/>
</dbReference>
<dbReference type="AlphaFoldDB" id="A0A0D9X5Y6"/>
<name>A0A0D9X5Y6_9ORYZ</name>
<dbReference type="EnsemblPlants" id="LPERR08G07120.1">
    <property type="protein sequence ID" value="LPERR08G07120.1"/>
    <property type="gene ID" value="LPERR08G07120"/>
</dbReference>
<feature type="transmembrane region" description="Helical" evidence="6">
    <location>
        <begin position="59"/>
        <end position="83"/>
    </location>
</feature>
<feature type="transmembrane region" description="Helical" evidence="6">
    <location>
        <begin position="12"/>
        <end position="32"/>
    </location>
</feature>
<evidence type="ECO:0000256" key="3">
    <source>
        <dbReference type="ARBA" id="ARBA00022692"/>
    </source>
</evidence>
<dbReference type="HOGENOM" id="CLU_066970_0_0_1"/>